<proteinExistence type="predicted"/>
<sequence length="63" mass="7240">MDITNPCTNPFRRRYDPSSGCGRHNHATSTIPTSEARPRLLMRRLLTQLPLSPWDAYLVKSSR</sequence>
<dbReference type="Proteomes" id="UP000499080">
    <property type="component" value="Unassembled WGS sequence"/>
</dbReference>
<gene>
    <name evidence="2" type="ORF">AVEN_180069_1</name>
</gene>
<reference evidence="2 3" key="1">
    <citation type="journal article" date="2019" name="Sci. Rep.">
        <title>Orb-weaving spider Araneus ventricosus genome elucidates the spidroin gene catalogue.</title>
        <authorList>
            <person name="Kono N."/>
            <person name="Nakamura H."/>
            <person name="Ohtoshi R."/>
            <person name="Moran D.A.P."/>
            <person name="Shinohara A."/>
            <person name="Yoshida Y."/>
            <person name="Fujiwara M."/>
            <person name="Mori M."/>
            <person name="Tomita M."/>
            <person name="Arakawa K."/>
        </authorList>
    </citation>
    <scope>NUCLEOTIDE SEQUENCE [LARGE SCALE GENOMIC DNA]</scope>
</reference>
<dbReference type="EMBL" id="BGPR01057378">
    <property type="protein sequence ID" value="GBO33715.1"/>
    <property type="molecule type" value="Genomic_DNA"/>
</dbReference>
<dbReference type="AlphaFoldDB" id="A0A4Y2W8G2"/>
<comment type="caution">
    <text evidence="2">The sequence shown here is derived from an EMBL/GenBank/DDBJ whole genome shotgun (WGS) entry which is preliminary data.</text>
</comment>
<organism evidence="2 3">
    <name type="scientific">Araneus ventricosus</name>
    <name type="common">Orbweaver spider</name>
    <name type="synonym">Epeira ventricosa</name>
    <dbReference type="NCBI Taxonomy" id="182803"/>
    <lineage>
        <taxon>Eukaryota</taxon>
        <taxon>Metazoa</taxon>
        <taxon>Ecdysozoa</taxon>
        <taxon>Arthropoda</taxon>
        <taxon>Chelicerata</taxon>
        <taxon>Arachnida</taxon>
        <taxon>Araneae</taxon>
        <taxon>Araneomorphae</taxon>
        <taxon>Entelegynae</taxon>
        <taxon>Araneoidea</taxon>
        <taxon>Araneidae</taxon>
        <taxon>Araneus</taxon>
    </lineage>
</organism>
<name>A0A4Y2W8G2_ARAVE</name>
<keyword evidence="3" id="KW-1185">Reference proteome</keyword>
<evidence type="ECO:0000256" key="1">
    <source>
        <dbReference type="SAM" id="MobiDB-lite"/>
    </source>
</evidence>
<feature type="non-terminal residue" evidence="2">
    <location>
        <position position="63"/>
    </location>
</feature>
<evidence type="ECO:0000313" key="3">
    <source>
        <dbReference type="Proteomes" id="UP000499080"/>
    </source>
</evidence>
<protein>
    <submittedName>
        <fullName evidence="2">Uncharacterized protein</fullName>
    </submittedName>
</protein>
<accession>A0A4Y2W8G2</accession>
<feature type="region of interest" description="Disordered" evidence="1">
    <location>
        <begin position="14"/>
        <end position="35"/>
    </location>
</feature>
<evidence type="ECO:0000313" key="2">
    <source>
        <dbReference type="EMBL" id="GBO33715.1"/>
    </source>
</evidence>